<dbReference type="Proteomes" id="UP000183898">
    <property type="component" value="Unassembled WGS sequence"/>
</dbReference>
<dbReference type="InterPro" id="IPR029063">
    <property type="entry name" value="SAM-dependent_MTases_sf"/>
</dbReference>
<organism evidence="2 3">
    <name type="scientific">Nitrosospira multiformis</name>
    <dbReference type="NCBI Taxonomy" id="1231"/>
    <lineage>
        <taxon>Bacteria</taxon>
        <taxon>Pseudomonadati</taxon>
        <taxon>Pseudomonadota</taxon>
        <taxon>Betaproteobacteria</taxon>
        <taxon>Nitrosomonadales</taxon>
        <taxon>Nitrosomonadaceae</taxon>
        <taxon>Nitrosospira</taxon>
    </lineage>
</organism>
<accession>A0A1H8NXM8</accession>
<dbReference type="PANTHER" id="PTHR43861">
    <property type="entry name" value="TRANS-ACONITATE 2-METHYLTRANSFERASE-RELATED"/>
    <property type="match status" value="1"/>
</dbReference>
<dbReference type="CDD" id="cd02440">
    <property type="entry name" value="AdoMet_MTases"/>
    <property type="match status" value="1"/>
</dbReference>
<sequence length="235" mass="26957">MEEEKDKMAQFHYVEDYERLVSDLVARYPIDEAMSLAVGGGYDQIGEILSEILIQNGLINGMKLIDLGCGSGRAAKAISKRRNIEYLGIDIVEMLLDYAKTVCPSHYQFRRNVNLKIEEPEGIADMVCAFSLFTHLLHEETYIYLREIHRCLKQGGKLIFSFLEFHQPTHWGIFAHTVNDRYLGKTSHLNMFIERNVIEKWSQALGFHQLSFVDSTDKRWNGQALGQSIAILTKP</sequence>
<dbReference type="Gene3D" id="3.40.50.150">
    <property type="entry name" value="Vaccinia Virus protein VP39"/>
    <property type="match status" value="1"/>
</dbReference>
<dbReference type="EMBL" id="FOCT01000018">
    <property type="protein sequence ID" value="SEO34347.1"/>
    <property type="molecule type" value="Genomic_DNA"/>
</dbReference>
<evidence type="ECO:0000313" key="2">
    <source>
        <dbReference type="EMBL" id="SEO34347.1"/>
    </source>
</evidence>
<dbReference type="PANTHER" id="PTHR43861:SF1">
    <property type="entry name" value="TRANS-ACONITATE 2-METHYLTRANSFERASE"/>
    <property type="match status" value="1"/>
</dbReference>
<feature type="domain" description="Methyltransferase type 11" evidence="1">
    <location>
        <begin position="66"/>
        <end position="160"/>
    </location>
</feature>
<protein>
    <submittedName>
        <fullName evidence="2">Methyltransferase domain-containing protein</fullName>
    </submittedName>
</protein>
<dbReference type="InterPro" id="IPR013216">
    <property type="entry name" value="Methyltransf_11"/>
</dbReference>
<dbReference type="GO" id="GO:0032259">
    <property type="term" value="P:methylation"/>
    <property type="evidence" value="ECO:0007669"/>
    <property type="project" value="UniProtKB-KW"/>
</dbReference>
<keyword evidence="2" id="KW-0489">Methyltransferase</keyword>
<proteinExistence type="predicted"/>
<dbReference type="GO" id="GO:0008757">
    <property type="term" value="F:S-adenosylmethionine-dependent methyltransferase activity"/>
    <property type="evidence" value="ECO:0007669"/>
    <property type="project" value="InterPro"/>
</dbReference>
<reference evidence="2 3" key="1">
    <citation type="submission" date="2016-10" db="EMBL/GenBank/DDBJ databases">
        <authorList>
            <person name="de Groot N.N."/>
        </authorList>
    </citation>
    <scope>NUCLEOTIDE SEQUENCE [LARGE SCALE GENOMIC DNA]</scope>
    <source>
        <strain evidence="2 3">Nl18</strain>
    </source>
</reference>
<dbReference type="AlphaFoldDB" id="A0A1H8NXM8"/>
<evidence type="ECO:0000313" key="3">
    <source>
        <dbReference type="Proteomes" id="UP000183898"/>
    </source>
</evidence>
<dbReference type="SUPFAM" id="SSF53335">
    <property type="entry name" value="S-adenosyl-L-methionine-dependent methyltransferases"/>
    <property type="match status" value="1"/>
</dbReference>
<dbReference type="Pfam" id="PF08241">
    <property type="entry name" value="Methyltransf_11"/>
    <property type="match status" value="1"/>
</dbReference>
<evidence type="ECO:0000259" key="1">
    <source>
        <dbReference type="Pfam" id="PF08241"/>
    </source>
</evidence>
<name>A0A1H8NXM8_9PROT</name>
<gene>
    <name evidence="2" type="ORF">SAMN05216404_11813</name>
</gene>
<keyword evidence="2" id="KW-0808">Transferase</keyword>